<evidence type="ECO:0000256" key="1">
    <source>
        <dbReference type="ARBA" id="ARBA00022448"/>
    </source>
</evidence>
<dbReference type="InterPro" id="IPR008995">
    <property type="entry name" value="Mo/tungstate-bd_C_term_dom"/>
</dbReference>
<comment type="caution">
    <text evidence="6">The sequence shown here is derived from an EMBL/GenBank/DDBJ whole genome shotgun (WGS) entry which is preliminary data.</text>
</comment>
<dbReference type="Gene3D" id="3.40.50.300">
    <property type="entry name" value="P-loop containing nucleotide triphosphate hydrolases"/>
    <property type="match status" value="1"/>
</dbReference>
<dbReference type="GO" id="GO:0005524">
    <property type="term" value="F:ATP binding"/>
    <property type="evidence" value="ECO:0007669"/>
    <property type="project" value="UniProtKB-KW"/>
</dbReference>
<dbReference type="InterPro" id="IPR013611">
    <property type="entry name" value="Transp-assoc_OB_typ2"/>
</dbReference>
<dbReference type="AlphaFoldDB" id="A0A917VTR6"/>
<sequence>MSPGAAFRELRIRGLGRRFGNGFTALDGLDLDIGGGEFIALLGPSGCGKSTALNLLAGLLAPTRGSIWIDEQRVDTLPPEKRNFGMVFQNYALFPHLTVAENVAFGLRMRKVGKAERAERVRKALELVRLTEQAGKHPGQLSGGQQQRVAIARAIVVRPRLVLMDEPLSNLDAKLRLDMRTEIRLLHQELSLTTVYVTHDQAEALSLADRLVVMRAGVVQQIGRPSEVYERPANAFVAAFVGYRNALPGRLIGADVEIEGLGRIRHGDGDLPAEGEAVAMIRPDDLVIGGPEAGRPISLTVRVCEYQGRSFAVEGRAPDGTVLHAASLEPLAPGDHVSAHIRPERIRVFPRADQPNRADPAPAESMARS</sequence>
<name>A0A917VTR6_9ACTN</name>
<evidence type="ECO:0000256" key="4">
    <source>
        <dbReference type="SAM" id="MobiDB-lite"/>
    </source>
</evidence>
<dbReference type="SUPFAM" id="SSF52540">
    <property type="entry name" value="P-loop containing nucleoside triphosphate hydrolases"/>
    <property type="match status" value="1"/>
</dbReference>
<keyword evidence="3 6" id="KW-0067">ATP-binding</keyword>
<dbReference type="SMART" id="SM00382">
    <property type="entry name" value="AAA"/>
    <property type="match status" value="1"/>
</dbReference>
<dbReference type="GO" id="GO:0140359">
    <property type="term" value="F:ABC-type transporter activity"/>
    <property type="evidence" value="ECO:0007669"/>
    <property type="project" value="UniProtKB-ARBA"/>
</dbReference>
<dbReference type="InterPro" id="IPR017871">
    <property type="entry name" value="ABC_transporter-like_CS"/>
</dbReference>
<gene>
    <name evidence="6" type="ORF">GCM10007964_69560</name>
</gene>
<reference evidence="6" key="1">
    <citation type="journal article" date="2014" name="Int. J. Syst. Evol. Microbiol.">
        <title>Complete genome sequence of Corynebacterium casei LMG S-19264T (=DSM 44701T), isolated from a smear-ripened cheese.</title>
        <authorList>
            <consortium name="US DOE Joint Genome Institute (JGI-PGF)"/>
            <person name="Walter F."/>
            <person name="Albersmeier A."/>
            <person name="Kalinowski J."/>
            <person name="Ruckert C."/>
        </authorList>
    </citation>
    <scope>NUCLEOTIDE SEQUENCE</scope>
    <source>
        <strain evidence="6">JCM 13064</strain>
    </source>
</reference>
<keyword evidence="1" id="KW-0813">Transport</keyword>
<dbReference type="Gene3D" id="2.40.50.100">
    <property type="match status" value="1"/>
</dbReference>
<dbReference type="PANTHER" id="PTHR42781">
    <property type="entry name" value="SPERMIDINE/PUTRESCINE IMPORT ATP-BINDING PROTEIN POTA"/>
    <property type="match status" value="1"/>
</dbReference>
<dbReference type="Pfam" id="PF00005">
    <property type="entry name" value="ABC_tran"/>
    <property type="match status" value="1"/>
</dbReference>
<keyword evidence="2" id="KW-0547">Nucleotide-binding</keyword>
<protein>
    <submittedName>
        <fullName evidence="6">ABC transporter ATP-binding protein</fullName>
    </submittedName>
</protein>
<proteinExistence type="predicted"/>
<feature type="domain" description="ABC transporter" evidence="5">
    <location>
        <begin position="10"/>
        <end position="241"/>
    </location>
</feature>
<dbReference type="PROSITE" id="PS50893">
    <property type="entry name" value="ABC_TRANSPORTER_2"/>
    <property type="match status" value="1"/>
</dbReference>
<accession>A0A917VTR6</accession>
<keyword evidence="7" id="KW-1185">Reference proteome</keyword>
<dbReference type="Pfam" id="PF08402">
    <property type="entry name" value="TOBE_2"/>
    <property type="match status" value="1"/>
</dbReference>
<dbReference type="GO" id="GO:0016887">
    <property type="term" value="F:ATP hydrolysis activity"/>
    <property type="evidence" value="ECO:0007669"/>
    <property type="project" value="InterPro"/>
</dbReference>
<dbReference type="FunFam" id="3.40.50.300:FF:000042">
    <property type="entry name" value="Maltose/maltodextrin ABC transporter, ATP-binding protein"/>
    <property type="match status" value="1"/>
</dbReference>
<dbReference type="PANTHER" id="PTHR42781:SF4">
    <property type="entry name" value="SPERMIDINE_PUTRESCINE IMPORT ATP-BINDING PROTEIN POTA"/>
    <property type="match status" value="1"/>
</dbReference>
<dbReference type="InterPro" id="IPR003439">
    <property type="entry name" value="ABC_transporter-like_ATP-bd"/>
</dbReference>
<dbReference type="InterPro" id="IPR003593">
    <property type="entry name" value="AAA+_ATPase"/>
</dbReference>
<evidence type="ECO:0000313" key="7">
    <source>
        <dbReference type="Proteomes" id="UP000645217"/>
    </source>
</evidence>
<dbReference type="GO" id="GO:0043190">
    <property type="term" value="C:ATP-binding cassette (ABC) transporter complex"/>
    <property type="evidence" value="ECO:0007669"/>
    <property type="project" value="InterPro"/>
</dbReference>
<organism evidence="6 7">
    <name type="scientific">Sphaerisporangium melleum</name>
    <dbReference type="NCBI Taxonomy" id="321316"/>
    <lineage>
        <taxon>Bacteria</taxon>
        <taxon>Bacillati</taxon>
        <taxon>Actinomycetota</taxon>
        <taxon>Actinomycetes</taxon>
        <taxon>Streptosporangiales</taxon>
        <taxon>Streptosporangiaceae</taxon>
        <taxon>Sphaerisporangium</taxon>
    </lineage>
</organism>
<dbReference type="PROSITE" id="PS00211">
    <property type="entry name" value="ABC_TRANSPORTER_1"/>
    <property type="match status" value="1"/>
</dbReference>
<feature type="region of interest" description="Disordered" evidence="4">
    <location>
        <begin position="347"/>
        <end position="369"/>
    </location>
</feature>
<dbReference type="EMBL" id="BMNT01000058">
    <property type="protein sequence ID" value="GGL17653.1"/>
    <property type="molecule type" value="Genomic_DNA"/>
</dbReference>
<reference evidence="6" key="2">
    <citation type="submission" date="2020-09" db="EMBL/GenBank/DDBJ databases">
        <authorList>
            <person name="Sun Q."/>
            <person name="Ohkuma M."/>
        </authorList>
    </citation>
    <scope>NUCLEOTIDE SEQUENCE</scope>
    <source>
        <strain evidence="6">JCM 13064</strain>
    </source>
</reference>
<evidence type="ECO:0000259" key="5">
    <source>
        <dbReference type="PROSITE" id="PS50893"/>
    </source>
</evidence>
<dbReference type="InterPro" id="IPR027417">
    <property type="entry name" value="P-loop_NTPase"/>
</dbReference>
<dbReference type="InterPro" id="IPR050093">
    <property type="entry name" value="ABC_SmlMolc_Importer"/>
</dbReference>
<evidence type="ECO:0000256" key="3">
    <source>
        <dbReference type="ARBA" id="ARBA00022840"/>
    </source>
</evidence>
<evidence type="ECO:0000313" key="6">
    <source>
        <dbReference type="EMBL" id="GGL17653.1"/>
    </source>
</evidence>
<dbReference type="SUPFAM" id="SSF50331">
    <property type="entry name" value="MOP-like"/>
    <property type="match status" value="1"/>
</dbReference>
<dbReference type="Proteomes" id="UP000645217">
    <property type="component" value="Unassembled WGS sequence"/>
</dbReference>
<evidence type="ECO:0000256" key="2">
    <source>
        <dbReference type="ARBA" id="ARBA00022741"/>
    </source>
</evidence>